<proteinExistence type="predicted"/>
<dbReference type="OrthoDB" id="3766406at2759"/>
<organism evidence="1 2">
    <name type="scientific">Fusarium redolens</name>
    <dbReference type="NCBI Taxonomy" id="48865"/>
    <lineage>
        <taxon>Eukaryota</taxon>
        <taxon>Fungi</taxon>
        <taxon>Dikarya</taxon>
        <taxon>Ascomycota</taxon>
        <taxon>Pezizomycotina</taxon>
        <taxon>Sordariomycetes</taxon>
        <taxon>Hypocreomycetidae</taxon>
        <taxon>Hypocreales</taxon>
        <taxon>Nectriaceae</taxon>
        <taxon>Fusarium</taxon>
        <taxon>Fusarium redolens species complex</taxon>
    </lineage>
</organism>
<dbReference type="GeneID" id="70216543"/>
<protein>
    <recommendedName>
        <fullName evidence="3">F-box domain-containing protein</fullName>
    </recommendedName>
</protein>
<evidence type="ECO:0008006" key="3">
    <source>
        <dbReference type="Google" id="ProtNLM"/>
    </source>
</evidence>
<gene>
    <name evidence="1" type="ORF">BKA55DRAFT_498857</name>
</gene>
<accession>A0A9P9R9N7</accession>
<sequence length="356" mass="41270">MAQNQNLLHRWICGSGSQVSKTKNNSDSLLLNLPVDILLIINSFLPASSQLCLLTTCHGIKRLLEHTTVPFSQLTLKQKRAYKTFVVRQFPNAWLSGRRLTFREFQAKDLCPQPKGPPYENQPGWDRVTLRCFERGALLIRHRHIQMSLKYDRLEKKTRQQKSFLKTLLKPYHTDFSAGLEMHPLDKFGAVGHFESHPKLVSGRYLLFNQWTYTNPWKDGTIVLKELGRFGACKHQRMTETGWGEFVMRQRWRQNFRWFGIADGFSEPFFLCVDEAFNNPGCQVDGMCPYCLTEFSICATTKMMQMRVWRDLGIEDARWTPVWRTQLGGIDLDGLPRGDDCLEIRSRYGDTGVEGH</sequence>
<dbReference type="AlphaFoldDB" id="A0A9P9R9N7"/>
<dbReference type="EMBL" id="JAGMUX010000001">
    <property type="protein sequence ID" value="KAH7270774.1"/>
    <property type="molecule type" value="Genomic_DNA"/>
</dbReference>
<evidence type="ECO:0000313" key="1">
    <source>
        <dbReference type="EMBL" id="KAH7270774.1"/>
    </source>
</evidence>
<dbReference type="Proteomes" id="UP000720189">
    <property type="component" value="Unassembled WGS sequence"/>
</dbReference>
<name>A0A9P9R9N7_FUSRE</name>
<reference evidence="1" key="1">
    <citation type="journal article" date="2021" name="Nat. Commun.">
        <title>Genetic determinants of endophytism in the Arabidopsis root mycobiome.</title>
        <authorList>
            <person name="Mesny F."/>
            <person name="Miyauchi S."/>
            <person name="Thiergart T."/>
            <person name="Pickel B."/>
            <person name="Atanasova L."/>
            <person name="Karlsson M."/>
            <person name="Huettel B."/>
            <person name="Barry K.W."/>
            <person name="Haridas S."/>
            <person name="Chen C."/>
            <person name="Bauer D."/>
            <person name="Andreopoulos W."/>
            <person name="Pangilinan J."/>
            <person name="LaButti K."/>
            <person name="Riley R."/>
            <person name="Lipzen A."/>
            <person name="Clum A."/>
            <person name="Drula E."/>
            <person name="Henrissat B."/>
            <person name="Kohler A."/>
            <person name="Grigoriev I.V."/>
            <person name="Martin F.M."/>
            <person name="Hacquard S."/>
        </authorList>
    </citation>
    <scope>NUCLEOTIDE SEQUENCE</scope>
    <source>
        <strain evidence="1">MPI-CAGE-AT-0023</strain>
    </source>
</reference>
<keyword evidence="2" id="KW-1185">Reference proteome</keyword>
<dbReference type="RefSeq" id="XP_046057542.1">
    <property type="nucleotide sequence ID" value="XM_046186589.1"/>
</dbReference>
<evidence type="ECO:0000313" key="2">
    <source>
        <dbReference type="Proteomes" id="UP000720189"/>
    </source>
</evidence>
<comment type="caution">
    <text evidence="1">The sequence shown here is derived from an EMBL/GenBank/DDBJ whole genome shotgun (WGS) entry which is preliminary data.</text>
</comment>